<gene>
    <name evidence="1" type="ORF">EKH83_07870</name>
</gene>
<evidence type="ECO:0000313" key="2">
    <source>
        <dbReference type="Proteomes" id="UP000290848"/>
    </source>
</evidence>
<dbReference type="Proteomes" id="UP000290848">
    <property type="component" value="Unassembled WGS sequence"/>
</dbReference>
<evidence type="ECO:0000313" key="1">
    <source>
        <dbReference type="EMBL" id="RXF70551.1"/>
    </source>
</evidence>
<organism evidence="1 2">
    <name type="scientific">Arcticibacter tournemirensis</name>
    <dbReference type="NCBI Taxonomy" id="699437"/>
    <lineage>
        <taxon>Bacteria</taxon>
        <taxon>Pseudomonadati</taxon>
        <taxon>Bacteroidota</taxon>
        <taxon>Sphingobacteriia</taxon>
        <taxon>Sphingobacteriales</taxon>
        <taxon>Sphingobacteriaceae</taxon>
        <taxon>Arcticibacter</taxon>
    </lineage>
</organism>
<reference evidence="1 2" key="1">
    <citation type="submission" date="2018-12" db="EMBL/GenBank/DDBJ databases">
        <title>The Draft Genome Sequence of the Soil Bacterium Pedobacter tournemirensis R1.</title>
        <authorList>
            <person name="He J."/>
        </authorList>
    </citation>
    <scope>NUCLEOTIDE SEQUENCE [LARGE SCALE GENOMIC DNA]</scope>
    <source>
        <strain evidence="1 2">R1</strain>
    </source>
</reference>
<comment type="caution">
    <text evidence="1">The sequence shown here is derived from an EMBL/GenBank/DDBJ whole genome shotgun (WGS) entry which is preliminary data.</text>
</comment>
<dbReference type="AlphaFoldDB" id="A0A4Q0MB86"/>
<accession>A0A4Q0MB86</accession>
<dbReference type="EMBL" id="RXOC01000004">
    <property type="protein sequence ID" value="RXF70551.1"/>
    <property type="molecule type" value="Genomic_DNA"/>
</dbReference>
<dbReference type="RefSeq" id="WP_128768856.1">
    <property type="nucleotide sequence ID" value="NZ_RXOC01000004.1"/>
</dbReference>
<proteinExistence type="predicted"/>
<protein>
    <submittedName>
        <fullName evidence="1">Uncharacterized protein</fullName>
    </submittedName>
</protein>
<sequence length="88" mass="9743">MITIHHEGRCYSVNEIMAYLQQAENGESHIRQSIALNSHSLLNGDCPKSECHWRGYGDLPLNIRYGNGAPVVVRARESLVHGEGGQSI</sequence>
<name>A0A4Q0MB86_9SPHI</name>